<dbReference type="PATRIC" id="fig|1125702.3.peg.976"/>
<dbReference type="GeneID" id="301462605"/>
<sequence>MQYFFSEHVFRRMAERSFSPNTIKEVIQNGKTIKEYPDDTPYPSRLILGYDGNRPIHVVSAYDQDDDMEYIITVYEPDTQLWTSDFTKRRN</sequence>
<dbReference type="EMBL" id="ATFC01000007">
    <property type="protein sequence ID" value="EPF47124.1"/>
    <property type="molecule type" value="Genomic_DNA"/>
</dbReference>
<protein>
    <recommendedName>
        <fullName evidence="3">DUF4258 domain-containing protein</fullName>
    </recommendedName>
</protein>
<dbReference type="InterPro" id="IPR025354">
    <property type="entry name" value="DUF4258"/>
</dbReference>
<evidence type="ECO:0008006" key="3">
    <source>
        <dbReference type="Google" id="ProtNLM"/>
    </source>
</evidence>
<dbReference type="RefSeq" id="WP_016518425.1">
    <property type="nucleotide sequence ID" value="NZ_KE332512.1"/>
</dbReference>
<dbReference type="AlphaFoldDB" id="S3MDL0"/>
<evidence type="ECO:0000313" key="2">
    <source>
        <dbReference type="Proteomes" id="UP000014605"/>
    </source>
</evidence>
<evidence type="ECO:0000313" key="1">
    <source>
        <dbReference type="EMBL" id="EPF47124.1"/>
    </source>
</evidence>
<reference evidence="1 2" key="1">
    <citation type="submission" date="2013-04" db="EMBL/GenBank/DDBJ databases">
        <title>The Genome Sequence of Treponema vincentii F0403.</title>
        <authorList>
            <consortium name="The Broad Institute Genomics Platform"/>
            <person name="Earl A."/>
            <person name="Ward D."/>
            <person name="Feldgarden M."/>
            <person name="Gevers D."/>
            <person name="Leonetti C."/>
            <person name="Izard J."/>
            <person name="Walker B."/>
            <person name="Young S."/>
            <person name="Zeng Q."/>
            <person name="Gargeya S."/>
            <person name="Fitzgerald M."/>
            <person name="Haas B."/>
            <person name="Abouelleil A."/>
            <person name="Allen A.W."/>
            <person name="Alvarado L."/>
            <person name="Arachchi H.M."/>
            <person name="Berlin A.M."/>
            <person name="Chapman S.B."/>
            <person name="Gainer-Dewar J."/>
            <person name="Goldberg J."/>
            <person name="Griggs A."/>
            <person name="Gujja S."/>
            <person name="Hansen M."/>
            <person name="Howarth C."/>
            <person name="Imamovic A."/>
            <person name="Ireland A."/>
            <person name="Larimer J."/>
            <person name="McCowan C."/>
            <person name="Murphy C."/>
            <person name="Pearson M."/>
            <person name="Poon T.W."/>
            <person name="Priest M."/>
            <person name="Roberts A."/>
            <person name="Saif S."/>
            <person name="Shea T."/>
            <person name="Sisk P."/>
            <person name="Sykes S."/>
            <person name="Wortman J."/>
            <person name="Nusbaum C."/>
            <person name="Birren B."/>
        </authorList>
    </citation>
    <scope>NUCLEOTIDE SEQUENCE [LARGE SCALE GENOMIC DNA]</scope>
    <source>
        <strain evidence="1 2">F0403</strain>
    </source>
</reference>
<comment type="caution">
    <text evidence="1">The sequence shown here is derived from an EMBL/GenBank/DDBJ whole genome shotgun (WGS) entry which is preliminary data.</text>
</comment>
<dbReference type="Proteomes" id="UP000014605">
    <property type="component" value="Unassembled WGS sequence"/>
</dbReference>
<name>S3MDL0_9SPIR</name>
<accession>S3MDL0</accession>
<dbReference type="Pfam" id="PF14076">
    <property type="entry name" value="DUF4258"/>
    <property type="match status" value="1"/>
</dbReference>
<keyword evidence="2" id="KW-1185">Reference proteome</keyword>
<dbReference type="HOGENOM" id="CLU_161787_0_0_12"/>
<organism evidence="1 2">
    <name type="scientific">Treponema vincentii F0403</name>
    <dbReference type="NCBI Taxonomy" id="1125702"/>
    <lineage>
        <taxon>Bacteria</taxon>
        <taxon>Pseudomonadati</taxon>
        <taxon>Spirochaetota</taxon>
        <taxon>Spirochaetia</taxon>
        <taxon>Spirochaetales</taxon>
        <taxon>Treponemataceae</taxon>
        <taxon>Treponema</taxon>
    </lineage>
</organism>
<proteinExistence type="predicted"/>
<gene>
    <name evidence="1" type="ORF">HMPREF1222_00943</name>
</gene>